<name>A0A173R5Q2_9FIRM</name>
<feature type="binding site" evidence="5">
    <location>
        <position position="224"/>
    </location>
    <ligand>
        <name>(2E)-4-hydroxy-3-methylbut-2-enyl diphosphate</name>
        <dbReference type="ChEBI" id="CHEBI:128753"/>
    </ligand>
</feature>
<dbReference type="STRING" id="410072.ERS852525_00805"/>
<keyword evidence="4 5" id="KW-0411">Iron-sulfur</keyword>
<feature type="binding site" evidence="5">
    <location>
        <position position="195"/>
    </location>
    <ligand>
        <name>[4Fe-4S] cluster</name>
        <dbReference type="ChEBI" id="CHEBI:49883"/>
    </ligand>
</feature>
<dbReference type="CDD" id="cd13944">
    <property type="entry name" value="lytB_ispH"/>
    <property type="match status" value="1"/>
</dbReference>
<dbReference type="RefSeq" id="WP_055155600.1">
    <property type="nucleotide sequence ID" value="NZ_BSCI01000004.1"/>
</dbReference>
<dbReference type="EMBL" id="CYXR01000002">
    <property type="protein sequence ID" value="CUM73253.1"/>
    <property type="molecule type" value="Genomic_DNA"/>
</dbReference>
<feature type="binding site" evidence="5">
    <location>
        <position position="223"/>
    </location>
    <ligand>
        <name>dimethylallyl diphosphate</name>
        <dbReference type="ChEBI" id="CHEBI:57623"/>
    </ligand>
</feature>
<dbReference type="EMBL" id="JABWDC010000017">
    <property type="protein sequence ID" value="NUN86187.1"/>
    <property type="molecule type" value="Genomic_DNA"/>
</dbReference>
<dbReference type="EMBL" id="CYZK01000003">
    <property type="protein sequence ID" value="CUN68633.1"/>
    <property type="molecule type" value="Genomic_DNA"/>
</dbReference>
<feature type="binding site" evidence="5">
    <location>
        <position position="12"/>
    </location>
    <ligand>
        <name>[4Fe-4S] cluster</name>
        <dbReference type="ChEBI" id="CHEBI:49883"/>
    </ligand>
</feature>
<keyword evidence="5" id="KW-0414">Isoprene biosynthesis</keyword>
<dbReference type="Proteomes" id="UP000095727">
    <property type="component" value="Unassembled WGS sequence"/>
</dbReference>
<feature type="binding site" evidence="5">
    <location>
        <position position="127"/>
    </location>
    <ligand>
        <name>dimethylallyl diphosphate</name>
        <dbReference type="ChEBI" id="CHEBI:57623"/>
    </ligand>
</feature>
<evidence type="ECO:0000313" key="8">
    <source>
        <dbReference type="EMBL" id="GLG86360.1"/>
    </source>
</evidence>
<feature type="binding site" evidence="5">
    <location>
        <position position="267"/>
    </location>
    <ligand>
        <name>(2E)-4-hydroxy-3-methylbut-2-enyl diphosphate</name>
        <dbReference type="ChEBI" id="CHEBI:128753"/>
    </ligand>
</feature>
<keyword evidence="5 6" id="KW-0560">Oxidoreductase</keyword>
<dbReference type="Pfam" id="PF02401">
    <property type="entry name" value="LYTB"/>
    <property type="match status" value="1"/>
</dbReference>
<feature type="binding site" evidence="5">
    <location>
        <position position="267"/>
    </location>
    <ligand>
        <name>dimethylallyl diphosphate</name>
        <dbReference type="ChEBI" id="CHEBI:57623"/>
    </ligand>
</feature>
<comment type="similarity">
    <text evidence="5">Belongs to the IspH family.</text>
</comment>
<accession>A0A173R5Q2</accession>
<feature type="binding site" evidence="5">
    <location>
        <position position="77"/>
    </location>
    <ligand>
        <name>dimethylallyl diphosphate</name>
        <dbReference type="ChEBI" id="CHEBI:57623"/>
    </ligand>
</feature>
<dbReference type="GO" id="GO:0051539">
    <property type="term" value="F:4 iron, 4 sulfur cluster binding"/>
    <property type="evidence" value="ECO:0007669"/>
    <property type="project" value="UniProtKB-UniRule"/>
</dbReference>
<evidence type="ECO:0000313" key="6">
    <source>
        <dbReference type="EMBL" id="CUM73253.1"/>
    </source>
</evidence>
<feature type="binding site" evidence="5">
    <location>
        <position position="77"/>
    </location>
    <ligand>
        <name>isopentenyl diphosphate</name>
        <dbReference type="ChEBI" id="CHEBI:128769"/>
    </ligand>
</feature>
<feature type="binding site" evidence="5">
    <location>
        <position position="127"/>
    </location>
    <ligand>
        <name>(2E)-4-hydroxy-3-methylbut-2-enyl diphosphate</name>
        <dbReference type="ChEBI" id="CHEBI:128753"/>
    </ligand>
</feature>
<dbReference type="NCBIfam" id="NF002187">
    <property type="entry name" value="PRK01045.1-1"/>
    <property type="match status" value="1"/>
</dbReference>
<dbReference type="NCBIfam" id="TIGR00216">
    <property type="entry name" value="ispH_lytB"/>
    <property type="match status" value="1"/>
</dbReference>
<evidence type="ECO:0000256" key="3">
    <source>
        <dbReference type="ARBA" id="ARBA00023004"/>
    </source>
</evidence>
<dbReference type="GO" id="GO:0019288">
    <property type="term" value="P:isopentenyl diphosphate biosynthetic process, methylerythritol 4-phosphate pathway"/>
    <property type="evidence" value="ECO:0007669"/>
    <property type="project" value="UniProtKB-UniRule"/>
</dbReference>
<comment type="pathway">
    <text evidence="5">Isoprenoid biosynthesis; isopentenyl diphosphate biosynthesis via DXP pathway; isopentenyl diphosphate from 1-deoxy-D-xylulose 5-phosphate: step 6/6.</text>
</comment>
<dbReference type="HAMAP" id="MF_00191">
    <property type="entry name" value="IspH"/>
    <property type="match status" value="1"/>
</dbReference>
<reference evidence="10 13" key="2">
    <citation type="submission" date="2018-08" db="EMBL/GenBank/DDBJ databases">
        <title>A genome reference for cultivated species of the human gut microbiota.</title>
        <authorList>
            <person name="Zou Y."/>
            <person name="Xue W."/>
            <person name="Luo G."/>
        </authorList>
    </citation>
    <scope>NUCLEOTIDE SEQUENCE [LARGE SCALE GENOMIC DNA]</scope>
    <source>
        <strain evidence="10 13">AF18-12LB</strain>
    </source>
</reference>
<evidence type="ECO:0000313" key="10">
    <source>
        <dbReference type="EMBL" id="RGT92891.1"/>
    </source>
</evidence>
<evidence type="ECO:0000256" key="5">
    <source>
        <dbReference type="HAMAP-Rule" id="MF_00191"/>
    </source>
</evidence>
<feature type="binding site" evidence="5">
    <location>
        <position position="127"/>
    </location>
    <ligand>
        <name>isopentenyl diphosphate</name>
        <dbReference type="ChEBI" id="CHEBI:128769"/>
    </ligand>
</feature>
<feature type="binding site" evidence="5">
    <location>
        <position position="225"/>
    </location>
    <ligand>
        <name>(2E)-4-hydroxy-3-methylbut-2-enyl diphosphate</name>
        <dbReference type="ChEBI" id="CHEBI:128753"/>
    </ligand>
</feature>
<dbReference type="PANTHER" id="PTHR30426:SF0">
    <property type="entry name" value="4-HYDROXY-3-METHYLBUT-2-ENYL DIPHOSPHATE REDUCTASE"/>
    <property type="match status" value="1"/>
</dbReference>
<feature type="binding site" evidence="5">
    <location>
        <position position="267"/>
    </location>
    <ligand>
        <name>isopentenyl diphosphate</name>
        <dbReference type="ChEBI" id="CHEBI:128769"/>
    </ligand>
</feature>
<dbReference type="Proteomes" id="UP000283360">
    <property type="component" value="Unassembled WGS sequence"/>
</dbReference>
<dbReference type="GO" id="GO:0046872">
    <property type="term" value="F:metal ion binding"/>
    <property type="evidence" value="ECO:0007669"/>
    <property type="project" value="UniProtKB-KW"/>
</dbReference>
<dbReference type="Proteomes" id="UP000095362">
    <property type="component" value="Unassembled WGS sequence"/>
</dbReference>
<dbReference type="PANTHER" id="PTHR30426">
    <property type="entry name" value="4-HYDROXY-3-METHYLBUT-2-ENYL DIPHOSPHATE REDUCTASE"/>
    <property type="match status" value="1"/>
</dbReference>
<dbReference type="Gene3D" id="3.40.50.11270">
    <property type="match status" value="1"/>
</dbReference>
<feature type="binding site" evidence="5">
    <location>
        <position position="42"/>
    </location>
    <ligand>
        <name>(2E)-4-hydroxy-3-methylbut-2-enyl diphosphate</name>
        <dbReference type="ChEBI" id="CHEBI:128753"/>
    </ligand>
</feature>
<reference evidence="9 14" key="4">
    <citation type="submission" date="2020-07" db="EMBL/GenBank/DDBJ databases">
        <title>Bacterial metabolism rescues the inhibition of intestinal drug absorption by food and drug additives.</title>
        <authorList>
            <person name="Zou L."/>
            <person name="Spanogiannopoulos P."/>
            <person name="Chien H.-C."/>
            <person name="Pieper L.M."/>
            <person name="Cai W."/>
            <person name="Khuri N."/>
            <person name="Pottel J."/>
            <person name="Vora B."/>
            <person name="Ni Z."/>
            <person name="Tsakalozou E."/>
            <person name="Zhang W."/>
            <person name="Shoichet B.K."/>
            <person name="Giacomini K.M."/>
            <person name="Turnbaugh P.J."/>
        </authorList>
    </citation>
    <scope>NUCLEOTIDE SEQUENCE [LARGE SCALE GENOMIC DNA]</scope>
    <source>
        <strain evidence="9 14">F22</strain>
    </source>
</reference>
<comment type="catalytic activity">
    <reaction evidence="5">
        <text>dimethylallyl diphosphate + 2 oxidized [2Fe-2S]-[ferredoxin] + H2O = (2E)-4-hydroxy-3-methylbut-2-enyl diphosphate + 2 reduced [2Fe-2S]-[ferredoxin] + 2 H(+)</text>
        <dbReference type="Rhea" id="RHEA:24825"/>
        <dbReference type="Rhea" id="RHEA-COMP:10000"/>
        <dbReference type="Rhea" id="RHEA-COMP:10001"/>
        <dbReference type="ChEBI" id="CHEBI:15377"/>
        <dbReference type="ChEBI" id="CHEBI:15378"/>
        <dbReference type="ChEBI" id="CHEBI:33737"/>
        <dbReference type="ChEBI" id="CHEBI:33738"/>
        <dbReference type="ChEBI" id="CHEBI:57623"/>
        <dbReference type="ChEBI" id="CHEBI:128753"/>
        <dbReference type="EC" id="1.17.7.4"/>
    </reaction>
</comment>
<dbReference type="Proteomes" id="UP001145109">
    <property type="component" value="Unassembled WGS sequence"/>
</dbReference>
<evidence type="ECO:0000313" key="9">
    <source>
        <dbReference type="EMBL" id="NUN86187.1"/>
    </source>
</evidence>
<keyword evidence="13" id="KW-1185">Reference proteome</keyword>
<feature type="binding site" evidence="5">
    <location>
        <position position="224"/>
    </location>
    <ligand>
        <name>isopentenyl diphosphate</name>
        <dbReference type="ChEBI" id="CHEBI:128769"/>
    </ligand>
</feature>
<dbReference type="OrthoDB" id="9777362at2"/>
<proteinExistence type="inferred from homology"/>
<dbReference type="GO" id="GO:0050992">
    <property type="term" value="P:dimethylallyl diphosphate biosynthetic process"/>
    <property type="evidence" value="ECO:0007669"/>
    <property type="project" value="UniProtKB-UniRule"/>
</dbReference>
<dbReference type="EMBL" id="BSCI01000004">
    <property type="protein sequence ID" value="GLG86360.1"/>
    <property type="molecule type" value="Genomic_DNA"/>
</dbReference>
<dbReference type="EC" id="1.17.7.4" evidence="5"/>
<feature type="binding site" evidence="5">
    <location>
        <position position="225"/>
    </location>
    <ligand>
        <name>dimethylallyl diphosphate</name>
        <dbReference type="ChEBI" id="CHEBI:57623"/>
    </ligand>
</feature>
<dbReference type="GO" id="GO:0051745">
    <property type="term" value="F:4-hydroxy-3-methylbut-2-enyl diphosphate reductase activity"/>
    <property type="evidence" value="ECO:0007669"/>
    <property type="project" value="UniProtKB-UniRule"/>
</dbReference>
<keyword evidence="2 5" id="KW-0479">Metal-binding</keyword>
<dbReference type="GO" id="GO:0016114">
    <property type="term" value="P:terpenoid biosynthetic process"/>
    <property type="evidence" value="ECO:0007669"/>
    <property type="project" value="UniProtKB-UniRule"/>
</dbReference>
<protein>
    <recommendedName>
        <fullName evidence="5">4-hydroxy-3-methylbut-2-enyl diphosphate reductase</fullName>
        <shortName evidence="5">HMBPP reductase</shortName>
        <ecNumber evidence="5">1.17.7.4</ecNumber>
    </recommendedName>
</protein>
<dbReference type="UniPathway" id="UPA00056">
    <property type="reaction ID" value="UER00097"/>
</dbReference>
<comment type="function">
    <text evidence="5">Catalyzes the conversion of 1-hydroxy-2-methyl-2-(E)-butenyl 4-diphosphate (HMBPP) into a mixture of isopentenyl diphosphate (IPP) and dimethylallyl diphosphate (DMAPP). Acts in the terminal step of the DOXP/MEP pathway for isoprenoid precursor biosynthesis.</text>
</comment>
<dbReference type="Proteomes" id="UP000554488">
    <property type="component" value="Unassembled WGS sequence"/>
</dbReference>
<dbReference type="InterPro" id="IPR003451">
    <property type="entry name" value="LytB/IspH"/>
</dbReference>
<gene>
    <name evidence="5 6" type="primary">ispH</name>
    <name evidence="8" type="ORF">comes_09050</name>
    <name evidence="10" type="ORF">DWX03_00675</name>
    <name evidence="7" type="ORF">ERS852481_00623</name>
    <name evidence="6" type="ORF">ERS852574_00332</name>
    <name evidence="9" type="ORF">HUU93_06125</name>
</gene>
<evidence type="ECO:0000256" key="4">
    <source>
        <dbReference type="ARBA" id="ARBA00023014"/>
    </source>
</evidence>
<feature type="active site" description="Proton donor" evidence="5">
    <location>
        <position position="129"/>
    </location>
</feature>
<comment type="catalytic activity">
    <reaction evidence="5">
        <text>isopentenyl diphosphate + 2 oxidized [2Fe-2S]-[ferredoxin] + H2O = (2E)-4-hydroxy-3-methylbut-2-enyl diphosphate + 2 reduced [2Fe-2S]-[ferredoxin] + 2 H(+)</text>
        <dbReference type="Rhea" id="RHEA:24488"/>
        <dbReference type="Rhea" id="RHEA-COMP:10000"/>
        <dbReference type="Rhea" id="RHEA-COMP:10001"/>
        <dbReference type="ChEBI" id="CHEBI:15377"/>
        <dbReference type="ChEBI" id="CHEBI:15378"/>
        <dbReference type="ChEBI" id="CHEBI:33737"/>
        <dbReference type="ChEBI" id="CHEBI:33738"/>
        <dbReference type="ChEBI" id="CHEBI:128753"/>
        <dbReference type="ChEBI" id="CHEBI:128769"/>
        <dbReference type="EC" id="1.17.7.4"/>
    </reaction>
</comment>
<comment type="cofactor">
    <cofactor evidence="5">
        <name>[4Fe-4S] cluster</name>
        <dbReference type="ChEBI" id="CHEBI:49883"/>
    </cofactor>
    <text evidence="5">Binds 1 [4Fe-4S] cluster per subunit.</text>
</comment>
<sequence length="284" mass="32091">MEVIRAKSAGFCFGVKRAVDTVYEQVEKQMGKQIYTYGPIIHNEEVVKDMEAHGVKVLRGEEELKGLEEGLVIIRSHGVPKRICDLMDEKGIEYVDATCPFVKRIHKIVAEESKKGSRIIIIGNPDHPEVEGIRGWAGENVTVIKNAEEAEKFENTTSERICIVSQTTFNYNKFKDLVEIISEKGYDISVLNTICNATRERQTEARSIAKEVDAMIVIGDKHSSNTQKLYEICSRECHNTYYIQTLDDFDMNQLRSVETVGITAGASTPNNIIEEVQNNVRINF</sequence>
<keyword evidence="1 5" id="KW-0004">4Fe-4S</keyword>
<feature type="binding site" evidence="5">
    <location>
        <position position="77"/>
    </location>
    <ligand>
        <name>(2E)-4-hydroxy-3-methylbut-2-enyl diphosphate</name>
        <dbReference type="ChEBI" id="CHEBI:128753"/>
    </ligand>
</feature>
<feature type="binding site" evidence="5">
    <location>
        <position position="223"/>
    </location>
    <ligand>
        <name>(2E)-4-hydroxy-3-methylbut-2-enyl diphosphate</name>
        <dbReference type="ChEBI" id="CHEBI:128753"/>
    </ligand>
</feature>
<reference evidence="11 12" key="1">
    <citation type="submission" date="2015-09" db="EMBL/GenBank/DDBJ databases">
        <authorList>
            <consortium name="Pathogen Informatics"/>
        </authorList>
    </citation>
    <scope>NUCLEOTIDE SEQUENCE [LARGE SCALE GENOMIC DNA]</scope>
    <source>
        <strain evidence="7 11">2789STDY5834866</strain>
        <strain evidence="6 12">2789STDY5834962</strain>
    </source>
</reference>
<evidence type="ECO:0000256" key="1">
    <source>
        <dbReference type="ARBA" id="ARBA00022485"/>
    </source>
</evidence>
<evidence type="ECO:0000256" key="2">
    <source>
        <dbReference type="ARBA" id="ARBA00022723"/>
    </source>
</evidence>
<dbReference type="EMBL" id="QRXJ01000001">
    <property type="protein sequence ID" value="RGT92891.1"/>
    <property type="molecule type" value="Genomic_DNA"/>
</dbReference>
<feature type="binding site" evidence="5">
    <location>
        <position position="167"/>
    </location>
    <ligand>
        <name>(2E)-4-hydroxy-3-methylbut-2-enyl diphosphate</name>
        <dbReference type="ChEBI" id="CHEBI:128753"/>
    </ligand>
</feature>
<evidence type="ECO:0000313" key="12">
    <source>
        <dbReference type="Proteomes" id="UP000095727"/>
    </source>
</evidence>
<feature type="binding site" evidence="5">
    <location>
        <position position="42"/>
    </location>
    <ligand>
        <name>isopentenyl diphosphate</name>
        <dbReference type="ChEBI" id="CHEBI:128769"/>
    </ligand>
</feature>
<organism evidence="6 12">
    <name type="scientific">Coprococcus comes</name>
    <dbReference type="NCBI Taxonomy" id="410072"/>
    <lineage>
        <taxon>Bacteria</taxon>
        <taxon>Bacillati</taxon>
        <taxon>Bacillota</taxon>
        <taxon>Clostridia</taxon>
        <taxon>Lachnospirales</taxon>
        <taxon>Lachnospiraceae</taxon>
        <taxon>Coprococcus</taxon>
    </lineage>
</organism>
<dbReference type="Gene3D" id="3.40.1010.20">
    <property type="entry name" value="4-hydroxy-3-methylbut-2-enyl diphosphate reductase, catalytic domain"/>
    <property type="match status" value="2"/>
</dbReference>
<evidence type="ECO:0000313" key="7">
    <source>
        <dbReference type="EMBL" id="CUN68633.1"/>
    </source>
</evidence>
<feature type="binding site" evidence="5">
    <location>
        <position position="223"/>
    </location>
    <ligand>
        <name>isopentenyl diphosphate</name>
        <dbReference type="ChEBI" id="CHEBI:128769"/>
    </ligand>
</feature>
<feature type="binding site" evidence="5">
    <location>
        <position position="225"/>
    </location>
    <ligand>
        <name>isopentenyl diphosphate</name>
        <dbReference type="ChEBI" id="CHEBI:128769"/>
    </ligand>
</feature>
<dbReference type="UniPathway" id="UPA00059">
    <property type="reaction ID" value="UER00105"/>
</dbReference>
<feature type="binding site" evidence="5">
    <location>
        <position position="224"/>
    </location>
    <ligand>
        <name>dimethylallyl diphosphate</name>
        <dbReference type="ChEBI" id="CHEBI:57623"/>
    </ligand>
</feature>
<evidence type="ECO:0000313" key="11">
    <source>
        <dbReference type="Proteomes" id="UP000095362"/>
    </source>
</evidence>
<feature type="binding site" evidence="5">
    <location>
        <position position="42"/>
    </location>
    <ligand>
        <name>dimethylallyl diphosphate</name>
        <dbReference type="ChEBI" id="CHEBI:57623"/>
    </ligand>
</feature>
<reference evidence="9 14" key="3">
    <citation type="submission" date="2020-04" db="EMBL/GenBank/DDBJ databases">
        <authorList>
            <person name="Pieper L."/>
        </authorList>
    </citation>
    <scope>NUCLEOTIDE SEQUENCE [LARGE SCALE GENOMIC DNA]</scope>
    <source>
        <strain evidence="9 14">F22</strain>
    </source>
</reference>
<reference evidence="8" key="5">
    <citation type="submission" date="2022-09" db="EMBL/GenBank/DDBJ databases">
        <title>Draft genome sequence of Coprococcus comes strain 31264.</title>
        <authorList>
            <person name="Atsushi H."/>
            <person name="Moriya O."/>
            <person name="Mitsuo S."/>
        </authorList>
    </citation>
    <scope>NUCLEOTIDE SEQUENCE</scope>
    <source>
        <strain evidence="8">JCM 31264</strain>
    </source>
</reference>
<evidence type="ECO:0000313" key="14">
    <source>
        <dbReference type="Proteomes" id="UP000554488"/>
    </source>
</evidence>
<dbReference type="PaxDb" id="410072-ERS852525_00805"/>
<comment type="pathway">
    <text evidence="5">Isoprenoid biosynthesis; dimethylallyl diphosphate biosynthesis; dimethylallyl diphosphate from (2E)-4-hydroxy-3-methylbutenyl diphosphate: step 1/1.</text>
</comment>
<dbReference type="AlphaFoldDB" id="A0A173R5Q2"/>
<feature type="binding site" evidence="5">
    <location>
        <position position="99"/>
    </location>
    <ligand>
        <name>[4Fe-4S] cluster</name>
        <dbReference type="ChEBI" id="CHEBI:49883"/>
    </ligand>
</feature>
<reference evidence="8" key="6">
    <citation type="submission" date="2022-11" db="EMBL/GenBank/DDBJ databases">
        <title>Draft genome sequence of Coprococcus comes strain 31264.</title>
        <authorList>
            <person name="Hisatomi A."/>
            <person name="Ohkuma M."/>
            <person name="Sakamoto M."/>
        </authorList>
    </citation>
    <scope>NUCLEOTIDE SEQUENCE</scope>
    <source>
        <strain evidence="8">JCM 31264</strain>
    </source>
</reference>
<keyword evidence="3 5" id="KW-0408">Iron</keyword>
<evidence type="ECO:0000313" key="13">
    <source>
        <dbReference type="Proteomes" id="UP000283360"/>
    </source>
</evidence>